<dbReference type="Pfam" id="PF06213">
    <property type="entry name" value="CobT"/>
    <property type="match status" value="1"/>
</dbReference>
<feature type="compositionally biased region" description="Acidic residues" evidence="2">
    <location>
        <begin position="273"/>
        <end position="287"/>
    </location>
</feature>
<dbReference type="Gene3D" id="3.40.50.410">
    <property type="entry name" value="von Willebrand factor, type A domain"/>
    <property type="match status" value="1"/>
</dbReference>
<proteinExistence type="predicted"/>
<evidence type="ECO:0000313" key="4">
    <source>
        <dbReference type="EMBL" id="RAK11295.1"/>
    </source>
</evidence>
<dbReference type="EC" id="6.6.1.2" evidence="1"/>
<dbReference type="InterPro" id="IPR051928">
    <property type="entry name" value="NorD/CobT"/>
</dbReference>
<evidence type="ECO:0000313" key="5">
    <source>
        <dbReference type="Proteomes" id="UP000249165"/>
    </source>
</evidence>
<dbReference type="SUPFAM" id="SSF53300">
    <property type="entry name" value="vWA-like"/>
    <property type="match status" value="1"/>
</dbReference>
<dbReference type="OrthoDB" id="9764783at2"/>
<dbReference type="CDD" id="cd01454">
    <property type="entry name" value="vWA_norD_type"/>
    <property type="match status" value="1"/>
</dbReference>
<feature type="domain" description="VWFA" evidence="3">
    <location>
        <begin position="405"/>
        <end position="608"/>
    </location>
</feature>
<feature type="region of interest" description="Disordered" evidence="2">
    <location>
        <begin position="207"/>
        <end position="303"/>
    </location>
</feature>
<dbReference type="AlphaFoldDB" id="A0A327XVK7"/>
<dbReference type="RefSeq" id="WP_009503083.1">
    <property type="nucleotide sequence ID" value="NZ_LIQE01000050.1"/>
</dbReference>
<accession>A0A327XVK7</accession>
<evidence type="ECO:0000259" key="3">
    <source>
        <dbReference type="PROSITE" id="PS50234"/>
    </source>
</evidence>
<name>A0A327XVK7_9RHOB</name>
<protein>
    <recommendedName>
        <fullName evidence="1">Cobaltochelatase subunit CobT</fullName>
        <ecNumber evidence="1">6.6.1.2</ecNumber>
    </recommendedName>
</protein>
<dbReference type="PROSITE" id="PS50234">
    <property type="entry name" value="VWFA"/>
    <property type="match status" value="1"/>
</dbReference>
<dbReference type="InterPro" id="IPR006538">
    <property type="entry name" value="CobT"/>
</dbReference>
<comment type="caution">
    <text evidence="4">The sequence shown here is derived from an EMBL/GenBank/DDBJ whole genome shotgun (WGS) entry which is preliminary data.</text>
</comment>
<feature type="compositionally biased region" description="Low complexity" evidence="2">
    <location>
        <begin position="256"/>
        <end position="272"/>
    </location>
</feature>
<dbReference type="PIRSF" id="PIRSF031715">
    <property type="entry name" value="Cob_chel_CobT"/>
    <property type="match status" value="1"/>
</dbReference>
<dbReference type="InterPro" id="IPR036465">
    <property type="entry name" value="vWFA_dom_sf"/>
</dbReference>
<dbReference type="PANTHER" id="PTHR41248:SF1">
    <property type="entry name" value="NORD PROTEIN"/>
    <property type="match status" value="1"/>
</dbReference>
<dbReference type="NCBIfam" id="TIGR01651">
    <property type="entry name" value="CobT"/>
    <property type="match status" value="1"/>
</dbReference>
<dbReference type="EMBL" id="QLMG01000050">
    <property type="protein sequence ID" value="RAK11295.1"/>
    <property type="molecule type" value="Genomic_DNA"/>
</dbReference>
<dbReference type="InterPro" id="IPR002035">
    <property type="entry name" value="VWF_A"/>
</dbReference>
<keyword evidence="5" id="KW-1185">Reference proteome</keyword>
<gene>
    <name evidence="4" type="ORF">ATI53_105020</name>
</gene>
<dbReference type="Pfam" id="PF11775">
    <property type="entry name" value="CobT_C"/>
    <property type="match status" value="1"/>
</dbReference>
<dbReference type="GO" id="GO:0009236">
    <property type="term" value="P:cobalamin biosynthetic process"/>
    <property type="evidence" value="ECO:0007669"/>
    <property type="project" value="UniProtKB-UniRule"/>
</dbReference>
<dbReference type="GO" id="GO:0051116">
    <property type="term" value="F:cobaltochelatase activity"/>
    <property type="evidence" value="ECO:0007669"/>
    <property type="project" value="UniProtKB-UniRule"/>
</dbReference>
<evidence type="ECO:0000256" key="1">
    <source>
        <dbReference type="NCBIfam" id="TIGR01651"/>
    </source>
</evidence>
<evidence type="ECO:0000256" key="2">
    <source>
        <dbReference type="SAM" id="MobiDB-lite"/>
    </source>
</evidence>
<reference evidence="4 5" key="1">
    <citation type="submission" date="2018-06" db="EMBL/GenBank/DDBJ databases">
        <title>Genomic Encyclopedia of Archaeal and Bacterial Type Strains, Phase II (KMG-II): from individual species to whole genera.</title>
        <authorList>
            <person name="Goeker M."/>
        </authorList>
    </citation>
    <scope>NUCLEOTIDE SEQUENCE [LARGE SCALE GENOMIC DNA]</scope>
    <source>
        <strain evidence="4 5">DSM 22011</strain>
    </source>
</reference>
<sequence>MATRDDNPADPFKKALAEATKVMADDPDLAVNYTVDPSGVSGDIMRLPQVSRRMTRDEVLLARGTADALALYRRYHDAGTHSRYSPPGDMARDLYEAMETARCEAVGARDMPGTAGNVDAKIGHDAARRGYGQITQAAEAPLPVAAGYLIRHLATGRDLPKDAAHVMDLWRGFIEDQAGGTLDDLEATLTDQAAFARFSRRMISDLGYGDQLGEDPDQLDEDQQDEAEPDGAEEEQPDSTGDESGEQDEADASPEQSQDQTQDASQAQVSADDLADQEMGEETDMPEGEAPMEPPAPAPVSEADPEYKIYDGAHDEEIPAEDLADPQELERLRAYLDQQLDPLKGAVSRLANKLQRRLQAQQNRSWEFDLEEGILDAGRLARVVANPTTPLSFKIEKDTEFRDTVVTLLLDNSGSMRGRPISIAAICADVLARTLERCSVKVEILGFTTRAWKGGNAREKWLSEGREQQPGRLNDLRHIIYKRADAPWRRVRDNLGLMMKEGLLKENIDGEALEWAHRRMVGRPEARKILMVISDGAPVDDSTLSVNPANYLEKHLRDVIAMVERRRQVELLAIGIGHDVTRYYDRAVTITDVEQLAGAMTEQLAALFDSDPRARARFSGIRRAG</sequence>
<dbReference type="InterPro" id="IPR025861">
    <property type="entry name" value="CobT_VWA_dom"/>
</dbReference>
<dbReference type="PANTHER" id="PTHR41248">
    <property type="entry name" value="NORD PROTEIN"/>
    <property type="match status" value="1"/>
</dbReference>
<dbReference type="Proteomes" id="UP000249165">
    <property type="component" value="Unassembled WGS sequence"/>
</dbReference>
<organism evidence="4 5">
    <name type="scientific">Salipiger aestuarii</name>
    <dbReference type="NCBI Taxonomy" id="568098"/>
    <lineage>
        <taxon>Bacteria</taxon>
        <taxon>Pseudomonadati</taxon>
        <taxon>Pseudomonadota</taxon>
        <taxon>Alphaproteobacteria</taxon>
        <taxon>Rhodobacterales</taxon>
        <taxon>Roseobacteraceae</taxon>
        <taxon>Salipiger</taxon>
    </lineage>
</organism>
<dbReference type="SMART" id="SM00327">
    <property type="entry name" value="VWA"/>
    <property type="match status" value="1"/>
</dbReference>
<feature type="compositionally biased region" description="Acidic residues" evidence="2">
    <location>
        <begin position="212"/>
        <end position="252"/>
    </location>
</feature>